<dbReference type="Gene3D" id="3.60.15.10">
    <property type="entry name" value="Ribonuclease Z/Hydroxyacylglutathione hydrolase-like"/>
    <property type="match status" value="1"/>
</dbReference>
<dbReference type="RefSeq" id="WP_229418917.1">
    <property type="nucleotide sequence ID" value="NZ_CP046904.1"/>
</dbReference>
<reference evidence="2 3" key="1">
    <citation type="journal article" date="2015" name="Stand. Genomic Sci.">
        <title>Genomic Encyclopedia of Bacterial and Archaeal Type Strains, Phase III: the genomes of soil and plant-associated and newly described type strains.</title>
        <authorList>
            <person name="Whitman W.B."/>
            <person name="Woyke T."/>
            <person name="Klenk H.P."/>
            <person name="Zhou Y."/>
            <person name="Lilburn T.G."/>
            <person name="Beck B.J."/>
            <person name="De Vos P."/>
            <person name="Vandamme P."/>
            <person name="Eisen J.A."/>
            <person name="Garrity G."/>
            <person name="Hugenholtz P."/>
            <person name="Kyrpides N.C."/>
        </authorList>
    </citation>
    <scope>NUCLEOTIDE SEQUENCE [LARGE SCALE GENOMIC DNA]</scope>
    <source>
        <strain evidence="2 3">CGMCC 1.10685</strain>
    </source>
</reference>
<keyword evidence="1" id="KW-0732">Signal</keyword>
<dbReference type="EMBL" id="VLKW01000009">
    <property type="protein sequence ID" value="TWI44518.1"/>
    <property type="molecule type" value="Genomic_DNA"/>
</dbReference>
<evidence type="ECO:0000313" key="3">
    <source>
        <dbReference type="Proteomes" id="UP000315112"/>
    </source>
</evidence>
<comment type="caution">
    <text evidence="2">The sequence shown here is derived from an EMBL/GenBank/DDBJ whole genome shotgun (WGS) entry which is preliminary data.</text>
</comment>
<evidence type="ECO:0008006" key="4">
    <source>
        <dbReference type="Google" id="ProtNLM"/>
    </source>
</evidence>
<evidence type="ECO:0000256" key="1">
    <source>
        <dbReference type="SAM" id="SignalP"/>
    </source>
</evidence>
<dbReference type="AlphaFoldDB" id="A0A562PJG7"/>
<dbReference type="Proteomes" id="UP000315112">
    <property type="component" value="Unassembled WGS sequence"/>
</dbReference>
<evidence type="ECO:0000313" key="2">
    <source>
        <dbReference type="EMBL" id="TWI44518.1"/>
    </source>
</evidence>
<name>A0A562PJG7_9BURK</name>
<proteinExistence type="predicted"/>
<feature type="signal peptide" evidence="1">
    <location>
        <begin position="1"/>
        <end position="20"/>
    </location>
</feature>
<gene>
    <name evidence="2" type="ORF">IP92_04468</name>
</gene>
<accession>A0A562PJG7</accession>
<protein>
    <recommendedName>
        <fullName evidence="4">MBL fold metallo-hydrolase</fullName>
    </recommendedName>
</protein>
<organism evidence="2 3">
    <name type="scientific">Pseudoduganella flava</name>
    <dbReference type="NCBI Taxonomy" id="871742"/>
    <lineage>
        <taxon>Bacteria</taxon>
        <taxon>Pseudomonadati</taxon>
        <taxon>Pseudomonadota</taxon>
        <taxon>Betaproteobacteria</taxon>
        <taxon>Burkholderiales</taxon>
        <taxon>Oxalobacteraceae</taxon>
        <taxon>Telluria group</taxon>
        <taxon>Pseudoduganella</taxon>
    </lineage>
</organism>
<sequence>MKKPLSTLLAGLLAAATVHAAAPLAGTQAPGYYRFAIGAAEVTAVSDGTVTIPLDQLLTNTTPARVNPLLTHSHLTPNVETSINAFLVNTGTHLVLVDTGAGSLFGPDAGGRLPRR</sequence>
<dbReference type="InterPro" id="IPR036866">
    <property type="entry name" value="RibonucZ/Hydroxyglut_hydro"/>
</dbReference>
<feature type="chain" id="PRO_5022199910" description="MBL fold metallo-hydrolase" evidence="1">
    <location>
        <begin position="21"/>
        <end position="116"/>
    </location>
</feature>
<dbReference type="SUPFAM" id="SSF56281">
    <property type="entry name" value="Metallo-hydrolase/oxidoreductase"/>
    <property type="match status" value="1"/>
</dbReference>